<dbReference type="InterPro" id="IPR011009">
    <property type="entry name" value="Kinase-like_dom_sf"/>
</dbReference>
<dbReference type="CDD" id="cd00882">
    <property type="entry name" value="Ras_like_GTPase"/>
    <property type="match status" value="1"/>
</dbReference>
<dbReference type="SUPFAM" id="SSF52540">
    <property type="entry name" value="P-loop containing nucleoside triphosphate hydrolases"/>
    <property type="match status" value="1"/>
</dbReference>
<dbReference type="InterPro" id="IPR027417">
    <property type="entry name" value="P-loop_NTPase"/>
</dbReference>
<keyword evidence="4" id="KW-0418">Kinase</keyword>
<feature type="compositionally biased region" description="Low complexity" evidence="2">
    <location>
        <begin position="251"/>
        <end position="269"/>
    </location>
</feature>
<reference evidence="4" key="2">
    <citation type="journal article" date="2020" name="Nat. Commun.">
        <title>Large-scale genome sequencing of mycorrhizal fungi provides insights into the early evolution of symbiotic traits.</title>
        <authorList>
            <person name="Miyauchi S."/>
            <person name="Kiss E."/>
            <person name="Kuo A."/>
            <person name="Drula E."/>
            <person name="Kohler A."/>
            <person name="Sanchez-Garcia M."/>
            <person name="Morin E."/>
            <person name="Andreopoulos B."/>
            <person name="Barry K.W."/>
            <person name="Bonito G."/>
            <person name="Buee M."/>
            <person name="Carver A."/>
            <person name="Chen C."/>
            <person name="Cichocki N."/>
            <person name="Clum A."/>
            <person name="Culley D."/>
            <person name="Crous P.W."/>
            <person name="Fauchery L."/>
            <person name="Girlanda M."/>
            <person name="Hayes R.D."/>
            <person name="Keri Z."/>
            <person name="LaButti K."/>
            <person name="Lipzen A."/>
            <person name="Lombard V."/>
            <person name="Magnuson J."/>
            <person name="Maillard F."/>
            <person name="Murat C."/>
            <person name="Nolan M."/>
            <person name="Ohm R.A."/>
            <person name="Pangilinan J."/>
            <person name="Pereira M.F."/>
            <person name="Perotto S."/>
            <person name="Peter M."/>
            <person name="Pfister S."/>
            <person name="Riley R."/>
            <person name="Sitrit Y."/>
            <person name="Stielow J.B."/>
            <person name="Szollosi G."/>
            <person name="Zifcakova L."/>
            <person name="Stursova M."/>
            <person name="Spatafora J.W."/>
            <person name="Tedersoo L."/>
            <person name="Vaario L.M."/>
            <person name="Yamada A."/>
            <person name="Yan M."/>
            <person name="Wang P."/>
            <person name="Xu J."/>
            <person name="Bruns T."/>
            <person name="Baldrian P."/>
            <person name="Vilgalys R."/>
            <person name="Dunand C."/>
            <person name="Henrissat B."/>
            <person name="Grigoriev I.V."/>
            <person name="Hibbett D."/>
            <person name="Nagy L.G."/>
            <person name="Martin F.M."/>
        </authorList>
    </citation>
    <scope>NUCLEOTIDE SEQUENCE</scope>
    <source>
        <strain evidence="4">BED1</strain>
    </source>
</reference>
<dbReference type="InterPro" id="IPR051681">
    <property type="entry name" value="Ser/Thr_Kinases-Pseudokinases"/>
</dbReference>
<evidence type="ECO:0000313" key="4">
    <source>
        <dbReference type="EMBL" id="KAF8441373.1"/>
    </source>
</evidence>
<dbReference type="EMBL" id="WHUW01000010">
    <property type="protein sequence ID" value="KAF8441373.1"/>
    <property type="molecule type" value="Genomic_DNA"/>
</dbReference>
<dbReference type="Pfam" id="PF07714">
    <property type="entry name" value="PK_Tyr_Ser-Thr"/>
    <property type="match status" value="1"/>
</dbReference>
<dbReference type="SUPFAM" id="SSF56112">
    <property type="entry name" value="Protein kinase-like (PK-like)"/>
    <property type="match status" value="1"/>
</dbReference>
<protein>
    <submittedName>
        <fullName evidence="4">Kinase-like domain-containing protein</fullName>
    </submittedName>
</protein>
<comment type="similarity">
    <text evidence="1">Belongs to the protein kinase superfamily. TKL Ser/Thr protein kinase family. ROCO subfamily.</text>
</comment>
<dbReference type="GO" id="GO:0005524">
    <property type="term" value="F:ATP binding"/>
    <property type="evidence" value="ECO:0007669"/>
    <property type="project" value="InterPro"/>
</dbReference>
<comment type="caution">
    <text evidence="4">The sequence shown here is derived from an EMBL/GenBank/DDBJ whole genome shotgun (WGS) entry which is preliminary data.</text>
</comment>
<dbReference type="AlphaFoldDB" id="A0AAD4BVT3"/>
<dbReference type="Proteomes" id="UP001194468">
    <property type="component" value="Unassembled WGS sequence"/>
</dbReference>
<dbReference type="Pfam" id="PF01926">
    <property type="entry name" value="MMR_HSR1"/>
    <property type="match status" value="1"/>
</dbReference>
<evidence type="ECO:0000313" key="5">
    <source>
        <dbReference type="Proteomes" id="UP001194468"/>
    </source>
</evidence>
<feature type="domain" description="Protein kinase" evidence="3">
    <location>
        <begin position="372"/>
        <end position="642"/>
    </location>
</feature>
<dbReference type="InterPro" id="IPR006073">
    <property type="entry name" value="GTP-bd"/>
</dbReference>
<sequence length="642" mass="70974">MALKSESSKLRNIVFFGETGAGKSSAINLLLGTGTIAPVSNDTHLCTKVSASYETTLNGTKYNLWDTRGLGAARGFFHTFPFLGTFFGGSSEKELKKILKERHANHEIDLLVLCVRGSRASKALLRYYNDFCVITRRLAAPVVIVVTHLEKEKDMEDWWSRNSADLKKLGMEFDDYVCITTLPEHHRRAESKKKLVDLVTKDRCWEAKESGSYFGSPVQKPTPAPPRKRGLSDLRKATGRASVGDDTINRCPSNSSGSSGCAPSTTSSSYHTAGSPTESVLPSPIVEPPSPRSATTSVKVPHINTNLLRAGDRPQPPSEETSSSTVDSSMFYPSSHSSNTSYSEVYLESCTEENEDCFSELPFRPSTSTVRRRKSWASRNGAFGDVWECDLISGQSCRMVAVKAVKTNVNGNEDVKYYEKKFRRELKIWGKLQHRNIVPLLGVVSGFGPLASTVSPWFRNGSLSCYLAKNQVSGSQKHRLLGDIAVGLRYLHSQGVIHGDLHSGNILIDDDGTACITDFGLSFIRDFLGTPYLKSGICGGVHFADPALVQRAYRSQDNVFYPTEPCDIYSFGGLMLHILSGKKPYDGISSQKVFVTVLDGERPQIPNKGITQWHKKLILRCWDHDESTRPSADGLVRMFDRQ</sequence>
<dbReference type="PROSITE" id="PS50011">
    <property type="entry name" value="PROTEIN_KINASE_DOM"/>
    <property type="match status" value="1"/>
</dbReference>
<name>A0AAD4BVT3_BOLED</name>
<feature type="region of interest" description="Disordered" evidence="2">
    <location>
        <begin position="213"/>
        <end position="339"/>
    </location>
</feature>
<evidence type="ECO:0000256" key="2">
    <source>
        <dbReference type="SAM" id="MobiDB-lite"/>
    </source>
</evidence>
<accession>A0AAD4BVT3</accession>
<dbReference type="InterPro" id="IPR000719">
    <property type="entry name" value="Prot_kinase_dom"/>
</dbReference>
<dbReference type="GO" id="GO:0005525">
    <property type="term" value="F:GTP binding"/>
    <property type="evidence" value="ECO:0007669"/>
    <property type="project" value="InterPro"/>
</dbReference>
<reference evidence="4" key="1">
    <citation type="submission" date="2019-10" db="EMBL/GenBank/DDBJ databases">
        <authorList>
            <consortium name="DOE Joint Genome Institute"/>
            <person name="Kuo A."/>
            <person name="Miyauchi S."/>
            <person name="Kiss E."/>
            <person name="Drula E."/>
            <person name="Kohler A."/>
            <person name="Sanchez-Garcia M."/>
            <person name="Andreopoulos B."/>
            <person name="Barry K.W."/>
            <person name="Bonito G."/>
            <person name="Buee M."/>
            <person name="Carver A."/>
            <person name="Chen C."/>
            <person name="Cichocki N."/>
            <person name="Clum A."/>
            <person name="Culley D."/>
            <person name="Crous P.W."/>
            <person name="Fauchery L."/>
            <person name="Girlanda M."/>
            <person name="Hayes R."/>
            <person name="Keri Z."/>
            <person name="LaButti K."/>
            <person name="Lipzen A."/>
            <person name="Lombard V."/>
            <person name="Magnuson J."/>
            <person name="Maillard F."/>
            <person name="Morin E."/>
            <person name="Murat C."/>
            <person name="Nolan M."/>
            <person name="Ohm R."/>
            <person name="Pangilinan J."/>
            <person name="Pereira M."/>
            <person name="Perotto S."/>
            <person name="Peter M."/>
            <person name="Riley R."/>
            <person name="Sitrit Y."/>
            <person name="Stielow B."/>
            <person name="Szollosi G."/>
            <person name="Zifcakova L."/>
            <person name="Stursova M."/>
            <person name="Spatafora J.W."/>
            <person name="Tedersoo L."/>
            <person name="Vaario L.-M."/>
            <person name="Yamada A."/>
            <person name="Yan M."/>
            <person name="Wang P."/>
            <person name="Xu J."/>
            <person name="Bruns T."/>
            <person name="Baldrian P."/>
            <person name="Vilgalys R."/>
            <person name="Henrissat B."/>
            <person name="Grigoriev I.V."/>
            <person name="Hibbett D."/>
            <person name="Nagy L.G."/>
            <person name="Martin F.M."/>
        </authorList>
    </citation>
    <scope>NUCLEOTIDE SEQUENCE</scope>
    <source>
        <strain evidence="4">BED1</strain>
    </source>
</reference>
<keyword evidence="4" id="KW-0808">Transferase</keyword>
<evidence type="ECO:0000256" key="1">
    <source>
        <dbReference type="ARBA" id="ARBA00008171"/>
    </source>
</evidence>
<feature type="compositionally biased region" description="Polar residues" evidence="2">
    <location>
        <begin position="270"/>
        <end position="280"/>
    </location>
</feature>
<dbReference type="GO" id="GO:0004674">
    <property type="term" value="F:protein serine/threonine kinase activity"/>
    <property type="evidence" value="ECO:0007669"/>
    <property type="project" value="TreeGrafter"/>
</dbReference>
<dbReference type="Gene3D" id="3.40.50.300">
    <property type="entry name" value="P-loop containing nucleotide triphosphate hydrolases"/>
    <property type="match status" value="1"/>
</dbReference>
<gene>
    <name evidence="4" type="ORF">L210DRAFT_2069317</name>
</gene>
<organism evidence="4 5">
    <name type="scientific">Boletus edulis BED1</name>
    <dbReference type="NCBI Taxonomy" id="1328754"/>
    <lineage>
        <taxon>Eukaryota</taxon>
        <taxon>Fungi</taxon>
        <taxon>Dikarya</taxon>
        <taxon>Basidiomycota</taxon>
        <taxon>Agaricomycotina</taxon>
        <taxon>Agaricomycetes</taxon>
        <taxon>Agaricomycetidae</taxon>
        <taxon>Boletales</taxon>
        <taxon>Boletineae</taxon>
        <taxon>Boletaceae</taxon>
        <taxon>Boletoideae</taxon>
        <taxon>Boletus</taxon>
    </lineage>
</organism>
<evidence type="ECO:0000259" key="3">
    <source>
        <dbReference type="PROSITE" id="PS50011"/>
    </source>
</evidence>
<dbReference type="Gene3D" id="1.10.510.10">
    <property type="entry name" value="Transferase(Phosphotransferase) domain 1"/>
    <property type="match status" value="1"/>
</dbReference>
<dbReference type="InterPro" id="IPR001245">
    <property type="entry name" value="Ser-Thr/Tyr_kinase_cat_dom"/>
</dbReference>
<proteinExistence type="inferred from homology"/>
<feature type="compositionally biased region" description="Polar residues" evidence="2">
    <location>
        <begin position="292"/>
        <end position="307"/>
    </location>
</feature>
<keyword evidence="5" id="KW-1185">Reference proteome</keyword>
<dbReference type="PANTHER" id="PTHR44329">
    <property type="entry name" value="SERINE/THREONINE-PROTEIN KINASE TNNI3K-RELATED"/>
    <property type="match status" value="1"/>
</dbReference>
<feature type="compositionally biased region" description="Low complexity" evidence="2">
    <location>
        <begin position="318"/>
        <end position="339"/>
    </location>
</feature>